<dbReference type="EMBL" id="AOTZ01000006">
    <property type="protein sequence ID" value="EZP75808.1"/>
    <property type="molecule type" value="Genomic_DNA"/>
</dbReference>
<dbReference type="Gene3D" id="3.40.50.300">
    <property type="entry name" value="P-loop containing nucleotide triphosphate hydrolases"/>
    <property type="match status" value="1"/>
</dbReference>
<gene>
    <name evidence="1" type="ORF">H839_11054</name>
</gene>
<name>A0ABC9VBQ4_9BACL</name>
<proteinExistence type="predicted"/>
<sequence length="941" mass="110628">MEILCTPNTKDVEQWLKEHVDFYSGKKVLHIVPTLILYRRRLQFYKIRYMDQFVDIQDDIDQIAQRLRKRSIGLYEMDQFLLELIKSSDLPVLSKRESTVIIERILQKHSFSNNIAWKSAIPDISDCFLTFSQTGLSIEEIRNLDFTKSWQSICDLYEHYLQELSQNNMMDYGQASVKLLQEYNFNDIDMLLLDGAFLPILPKHQMLISRFQSLNKKIKCFLPVDLDQEKHPAFEAIKTTYSNFTPVSEWISIKSEKIAHNVAQKLSKSIFYSKIEEIDDRSVQIGRFTSEEEELDRVVERITRLIQQRAAKANKIAIITPNPMELRPVVRELAEIYGLAMEVPERSLIQLPHGRAISNLFKIYIDDRIEALGLNHIFDFNMLFELLDSGLIKNTEELLNPVTKLQSFFEDCKLFSDWFDKIEQLIIAKDQLTEDLTSHPLYYISKDILYNLKNTINAIQKISTDLFSVHDMTFKDHMNHLIDYFQKSLYTNEIEKEISERLSNIANELSIHQHLLISRYEFARRIHAILNDKQYETLEKGTIQPEKILVTGPNNVEFQQYDYIFLTRFTQNMYPESITHKWPVTIDIERKILNKTTVQNFANDTALLHYYLDRSIYHFYTALSATERAIYISYPRFDNGIELSPSHYLYDIAKAFGIEESDENTKENIEDLLMAADLLFEGSGDSDDKTLKPSNPSLSPLKENEIITIEDIAIYQFCPRRFYYEKSLSHEYVYSSMFHIQNYAVSCLYEKAVVNLVNKFPNVSIENVEKIKRSLPEIIDEAETEIGKLFPISQRYWEDVKMRTEFHLLSLLDHILSQTDYKRAKLSIKSQQHSIKIGNYIFYGERQLQVTYPTITHYYSIRNMKKILSFYSNDTYEEQQRLKDIKNDYFNLLSNFCRKEKVAQQSLLYYAKKIASGDFPKTPGAHCRYCAFENACKEKRS</sequence>
<organism evidence="1 2">
    <name type="scientific">Parageobacillus genomosp. 1</name>
    <dbReference type="NCBI Taxonomy" id="1295642"/>
    <lineage>
        <taxon>Bacteria</taxon>
        <taxon>Bacillati</taxon>
        <taxon>Bacillota</taxon>
        <taxon>Bacilli</taxon>
        <taxon>Bacillales</taxon>
        <taxon>Anoxybacillaceae</taxon>
        <taxon>Parageobacillus</taxon>
    </lineage>
</organism>
<dbReference type="AlphaFoldDB" id="A0ABC9VBQ4"/>
<accession>A0ABC9VBQ4</accession>
<dbReference type="Proteomes" id="UP000023566">
    <property type="component" value="Chromosome"/>
</dbReference>
<dbReference type="InterPro" id="IPR027417">
    <property type="entry name" value="P-loop_NTPase"/>
</dbReference>
<reference evidence="1 2" key="1">
    <citation type="journal article" date="2014" name="Appl. Microbiol. Biotechnol.">
        <title>Transformable facultative thermophile Geobacillus stearothermophilus NUB3621 as a host strain for metabolic engineering.</title>
        <authorList>
            <person name="Blanchard K."/>
            <person name="Robic S."/>
            <person name="Matsumura I."/>
        </authorList>
    </citation>
    <scope>NUCLEOTIDE SEQUENCE [LARGE SCALE GENOMIC DNA]</scope>
    <source>
        <strain evidence="1 2">NUB3621</strain>
    </source>
</reference>
<dbReference type="RefSeq" id="WP_043905171.1">
    <property type="nucleotide sequence ID" value="NZ_CM002692.1"/>
</dbReference>
<protein>
    <recommendedName>
        <fullName evidence="3">PD-(D/E)XK endonuclease-like domain-containing protein</fullName>
    </recommendedName>
</protein>
<comment type="caution">
    <text evidence="1">The sequence shown here is derived from an EMBL/GenBank/DDBJ whole genome shotgun (WGS) entry which is preliminary data.</text>
</comment>
<evidence type="ECO:0000313" key="2">
    <source>
        <dbReference type="Proteomes" id="UP000023566"/>
    </source>
</evidence>
<keyword evidence="2" id="KW-1185">Reference proteome</keyword>
<dbReference type="SUPFAM" id="SSF52540">
    <property type="entry name" value="P-loop containing nucleoside triphosphate hydrolases"/>
    <property type="match status" value="1"/>
</dbReference>
<evidence type="ECO:0008006" key="3">
    <source>
        <dbReference type="Google" id="ProtNLM"/>
    </source>
</evidence>
<evidence type="ECO:0000313" key="1">
    <source>
        <dbReference type="EMBL" id="EZP75808.1"/>
    </source>
</evidence>